<comment type="function">
    <text evidence="5">Effector that suppresses plant defense responses during pathogen infection.</text>
</comment>
<dbReference type="EMBL" id="JN254460">
    <property type="protein sequence ID" value="AEK81273.1"/>
    <property type="molecule type" value="Genomic_DNA"/>
</dbReference>
<dbReference type="AlphaFoldDB" id="E0W5I5"/>
<evidence type="ECO:0000256" key="3">
    <source>
        <dbReference type="ARBA" id="ARBA00022525"/>
    </source>
</evidence>
<evidence type="ECO:0000256" key="5">
    <source>
        <dbReference type="RuleBase" id="RU367124"/>
    </source>
</evidence>
<keyword evidence="3 5" id="KW-0964">Secreted</keyword>
<evidence type="ECO:0000313" key="9">
    <source>
        <dbReference type="EMBL" id="AEK81275.1"/>
    </source>
</evidence>
<protein>
    <recommendedName>
        <fullName evidence="5">RxLR effector protein</fullName>
    </recommendedName>
</protein>
<dbReference type="Pfam" id="PF16810">
    <property type="entry name" value="RXLR"/>
    <property type="match status" value="1"/>
</dbReference>
<proteinExistence type="inferred from homology"/>
<evidence type="ECO:0000256" key="2">
    <source>
        <dbReference type="ARBA" id="ARBA00010400"/>
    </source>
</evidence>
<accession>E0W5I5</accession>
<comment type="similarity">
    <text evidence="2 5">Belongs to the RxLR effector family.</text>
</comment>
<dbReference type="InterPro" id="IPR031825">
    <property type="entry name" value="RXLR"/>
</dbReference>
<organism evidence="7">
    <name type="scientific">Phytophthora sojae</name>
    <name type="common">Soybean stem and root rot agent</name>
    <name type="synonym">Phytophthora megasperma f. sp. glycines</name>
    <dbReference type="NCBI Taxonomy" id="67593"/>
    <lineage>
        <taxon>Eukaryota</taxon>
        <taxon>Sar</taxon>
        <taxon>Stramenopiles</taxon>
        <taxon>Oomycota</taxon>
        <taxon>Peronosporomycetes</taxon>
        <taxon>Peronosporales</taxon>
        <taxon>Peronosporaceae</taxon>
        <taxon>Phytophthora</taxon>
    </lineage>
</organism>
<gene>
    <name evidence="7" type="primary">Avh</name>
</gene>
<dbReference type="EMBL" id="JN254462">
    <property type="protein sequence ID" value="AEK81275.1"/>
    <property type="molecule type" value="Genomic_DNA"/>
</dbReference>
<evidence type="ECO:0000313" key="7">
    <source>
        <dbReference type="EMBL" id="AEK81273.1"/>
    </source>
</evidence>
<reference evidence="7" key="1">
    <citation type="journal article" date="2011" name="Plant Cell">
        <title>Transcriptional programming and functional interactions within the Phytophthora sojae RXLR effector repertoire.</title>
        <authorList>
            <person name="Wang Q."/>
            <person name="Han C."/>
            <person name="Ferreira A.O."/>
            <person name="Yu X."/>
            <person name="Ye W."/>
            <person name="Tripathy S."/>
            <person name="Kale S.D."/>
            <person name="Gu B."/>
            <person name="Sheng Y."/>
            <person name="Sui Y."/>
            <person name="Wang X."/>
            <person name="Zhang Z."/>
            <person name="Cheng B."/>
            <person name="Dong S."/>
            <person name="Shan W."/>
            <person name="Zheng X."/>
            <person name="Dou D."/>
            <person name="Tyler B.M."/>
            <person name="Wang Y."/>
        </authorList>
    </citation>
    <scope>NUCLEOTIDE SEQUENCE</scope>
    <source>
        <strain evidence="7">P7064</strain>
        <strain evidence="8">P7074</strain>
        <strain evidence="9">P7076</strain>
    </source>
</reference>
<feature type="region of interest" description="Disordered" evidence="6">
    <location>
        <begin position="34"/>
        <end position="58"/>
    </location>
</feature>
<evidence type="ECO:0000313" key="8">
    <source>
        <dbReference type="EMBL" id="AEK81274.1"/>
    </source>
</evidence>
<feature type="chain" id="PRO_5007652856" description="RxLR effector protein" evidence="5">
    <location>
        <begin position="21"/>
        <end position="99"/>
    </location>
</feature>
<name>E0W5I5_PHYSO</name>
<evidence type="ECO:0000256" key="6">
    <source>
        <dbReference type="SAM" id="MobiDB-lite"/>
    </source>
</evidence>
<dbReference type="RefSeq" id="XP_009537477.1">
    <property type="nucleotide sequence ID" value="XM_009539182.1"/>
</dbReference>
<dbReference type="EMBL" id="JN254461">
    <property type="protein sequence ID" value="AEK81274.1"/>
    <property type="molecule type" value="Genomic_DNA"/>
</dbReference>
<feature type="signal peptide" evidence="5">
    <location>
        <begin position="1"/>
        <end position="20"/>
    </location>
</feature>
<comment type="domain">
    <text evidence="5">The RxLR-dEER motif acts to carry the protein into the host cell cytoplasm through binding to cell surface phosphatidylinositol-3-phosphate.</text>
</comment>
<dbReference type="VEuPathDB" id="FungiDB:PHYSODRAFT_288974"/>
<evidence type="ECO:0000256" key="1">
    <source>
        <dbReference type="ARBA" id="ARBA00004613"/>
    </source>
</evidence>
<comment type="subcellular location">
    <subcellularLocation>
        <location evidence="1 5">Secreted</location>
    </subcellularLocation>
</comment>
<sequence length="99" mass="10727">MHKCFLLLVVTLSILVSVDARSAPAARFDIQESKSSLSSIQTDKRSLRGAESTNSAAEEERGVRTVIAKAIKKIESWATEVTLRSDVKALLKKRGGGGR</sequence>
<dbReference type="KEGG" id="psoj:PHYSODRAFT_288974"/>
<evidence type="ECO:0000256" key="4">
    <source>
        <dbReference type="ARBA" id="ARBA00022729"/>
    </source>
</evidence>
<keyword evidence="4 5" id="KW-0732">Signal</keyword>